<evidence type="ECO:0008006" key="16">
    <source>
        <dbReference type="Google" id="ProtNLM"/>
    </source>
</evidence>
<dbReference type="PANTHER" id="PTHR44313">
    <property type="entry name" value="DNAJ HOMOLOG SUBFAMILY C MEMBER 17"/>
    <property type="match status" value="1"/>
</dbReference>
<dbReference type="Gene3D" id="3.30.70.330">
    <property type="match status" value="1"/>
</dbReference>
<keyword evidence="5" id="KW-0143">Chaperone</keyword>
<gene>
    <name evidence="13" type="primary">109536423</name>
    <name evidence="12" type="ORF">D910_09740</name>
    <name evidence="11" type="ORF">YQE_05295</name>
</gene>
<reference evidence="13" key="2">
    <citation type="submission" date="2024-08" db="UniProtKB">
        <authorList>
            <consortium name="EnsemblMetazoa"/>
        </authorList>
    </citation>
    <scope>IDENTIFICATION</scope>
</reference>
<dbReference type="PROSITE" id="PS50076">
    <property type="entry name" value="DNAJ_2"/>
    <property type="match status" value="1"/>
</dbReference>
<evidence type="ECO:0000313" key="11">
    <source>
        <dbReference type="EMBL" id="ENN78141.1"/>
    </source>
</evidence>
<proteinExistence type="predicted"/>
<dbReference type="Proteomes" id="UP000019118">
    <property type="component" value="Unassembled WGS sequence"/>
</dbReference>
<dbReference type="InterPro" id="IPR000504">
    <property type="entry name" value="RRM_dom"/>
</dbReference>
<dbReference type="OMA" id="NPLHFQW"/>
<dbReference type="Proteomes" id="UP000030742">
    <property type="component" value="Unassembled WGS sequence"/>
</dbReference>
<dbReference type="CDD" id="cd12429">
    <property type="entry name" value="RRM_DNAJC17"/>
    <property type="match status" value="1"/>
</dbReference>
<evidence type="ECO:0000313" key="12">
    <source>
        <dbReference type="EMBL" id="ERL92426.1"/>
    </source>
</evidence>
<dbReference type="InterPro" id="IPR001623">
    <property type="entry name" value="DnaJ_domain"/>
</dbReference>
<dbReference type="AlphaFoldDB" id="N6UBY2"/>
<name>N6UBY2_DENPD</name>
<dbReference type="Pfam" id="PF00226">
    <property type="entry name" value="DnaJ"/>
    <property type="match status" value="1"/>
</dbReference>
<feature type="domain" description="RRM" evidence="10">
    <location>
        <begin position="180"/>
        <end position="239"/>
    </location>
</feature>
<dbReference type="InterPro" id="IPR052094">
    <property type="entry name" value="Pre-mRNA-splicing_ERAD"/>
</dbReference>
<evidence type="ECO:0000256" key="3">
    <source>
        <dbReference type="ARBA" id="ARBA00022490"/>
    </source>
</evidence>
<organism evidence="11">
    <name type="scientific">Dendroctonus ponderosae</name>
    <name type="common">Mountain pine beetle</name>
    <dbReference type="NCBI Taxonomy" id="77166"/>
    <lineage>
        <taxon>Eukaryota</taxon>
        <taxon>Metazoa</taxon>
        <taxon>Ecdysozoa</taxon>
        <taxon>Arthropoda</taxon>
        <taxon>Hexapoda</taxon>
        <taxon>Insecta</taxon>
        <taxon>Pterygota</taxon>
        <taxon>Neoptera</taxon>
        <taxon>Endopterygota</taxon>
        <taxon>Coleoptera</taxon>
        <taxon>Polyphaga</taxon>
        <taxon>Cucujiformia</taxon>
        <taxon>Curculionidae</taxon>
        <taxon>Scolytinae</taxon>
        <taxon>Dendroctonus</taxon>
    </lineage>
</organism>
<dbReference type="EMBL" id="KB632326">
    <property type="protein sequence ID" value="ERL92426.1"/>
    <property type="molecule type" value="Genomic_DNA"/>
</dbReference>
<dbReference type="InterPro" id="IPR035979">
    <property type="entry name" value="RBD_domain_sf"/>
</dbReference>
<dbReference type="PROSITE" id="PS50102">
    <property type="entry name" value="RRM"/>
    <property type="match status" value="1"/>
</dbReference>
<evidence type="ECO:0000256" key="2">
    <source>
        <dbReference type="ARBA" id="ARBA00004496"/>
    </source>
</evidence>
<dbReference type="KEGG" id="dpa:109536423"/>
<keyword evidence="6" id="KW-0539">Nucleus</keyword>
<reference evidence="14 15" key="1">
    <citation type="journal article" date="2013" name="Genome Biol.">
        <title>Draft genome of the mountain pine beetle, Dendroctonus ponderosae Hopkins, a major forest pest.</title>
        <authorList>
            <person name="Keeling C.I."/>
            <person name="Yuen M.M."/>
            <person name="Liao N.Y."/>
            <person name="Docking T.R."/>
            <person name="Chan S.K."/>
            <person name="Taylor G.A."/>
            <person name="Palmquist D.L."/>
            <person name="Jackman S.D."/>
            <person name="Nguyen A."/>
            <person name="Li M."/>
            <person name="Henderson H."/>
            <person name="Janes J.K."/>
            <person name="Zhao Y."/>
            <person name="Pandoh P."/>
            <person name="Moore R."/>
            <person name="Sperling F.A."/>
            <person name="Huber D.P."/>
            <person name="Birol I."/>
            <person name="Jones S.J."/>
            <person name="Bohlmann J."/>
        </authorList>
    </citation>
    <scope>NUCLEOTIDE SEQUENCE</scope>
</reference>
<dbReference type="PRINTS" id="PR00625">
    <property type="entry name" value="JDOMAIN"/>
</dbReference>
<dbReference type="EMBL" id="KB740923">
    <property type="protein sequence ID" value="ENN78141.1"/>
    <property type="molecule type" value="Genomic_DNA"/>
</dbReference>
<dbReference type="STRING" id="77166.N6UBY2"/>
<dbReference type="GO" id="GO:0005681">
    <property type="term" value="C:spliceosomal complex"/>
    <property type="evidence" value="ECO:0007669"/>
    <property type="project" value="TreeGrafter"/>
</dbReference>
<evidence type="ECO:0000259" key="9">
    <source>
        <dbReference type="PROSITE" id="PS50076"/>
    </source>
</evidence>
<evidence type="ECO:0000256" key="6">
    <source>
        <dbReference type="ARBA" id="ARBA00023242"/>
    </source>
</evidence>
<dbReference type="Pfam" id="PF00076">
    <property type="entry name" value="RRM_1"/>
    <property type="match status" value="1"/>
</dbReference>
<evidence type="ECO:0000256" key="1">
    <source>
        <dbReference type="ARBA" id="ARBA00004123"/>
    </source>
</evidence>
<keyword evidence="4 7" id="KW-0694">RNA-binding</keyword>
<evidence type="ECO:0000313" key="15">
    <source>
        <dbReference type="Proteomes" id="UP000030742"/>
    </source>
</evidence>
<evidence type="ECO:0000313" key="13">
    <source>
        <dbReference type="EnsemblMetazoa" id="XP_019758183.1"/>
    </source>
</evidence>
<evidence type="ECO:0000256" key="8">
    <source>
        <dbReference type="SAM" id="Coils"/>
    </source>
</evidence>
<dbReference type="GO" id="GO:0005737">
    <property type="term" value="C:cytoplasm"/>
    <property type="evidence" value="ECO:0007669"/>
    <property type="project" value="UniProtKB-SubCell"/>
</dbReference>
<keyword evidence="3" id="KW-0963">Cytoplasm</keyword>
<evidence type="ECO:0000313" key="14">
    <source>
        <dbReference type="Proteomes" id="UP000019118"/>
    </source>
</evidence>
<dbReference type="EnsemblMetazoa" id="XM_019902624.1">
    <property type="protein sequence ID" value="XP_019758183.1"/>
    <property type="gene ID" value="LOC109536423"/>
</dbReference>
<dbReference type="SUPFAM" id="SSF54928">
    <property type="entry name" value="RNA-binding domain, RBD"/>
    <property type="match status" value="1"/>
</dbReference>
<dbReference type="GO" id="GO:0003723">
    <property type="term" value="F:RNA binding"/>
    <property type="evidence" value="ECO:0007669"/>
    <property type="project" value="UniProtKB-UniRule"/>
</dbReference>
<protein>
    <recommendedName>
        <fullName evidence="16">J domain-containing protein</fullName>
    </recommendedName>
</protein>
<dbReference type="InterPro" id="IPR034254">
    <property type="entry name" value="DNAJC17_RRM"/>
</dbReference>
<keyword evidence="14" id="KW-1185">Reference proteome</keyword>
<accession>N6UBY2</accession>
<keyword evidence="8" id="KW-0175">Coiled coil</keyword>
<dbReference type="HOGENOM" id="CLU_045732_1_0_1"/>
<evidence type="ECO:0000256" key="7">
    <source>
        <dbReference type="PROSITE-ProRule" id="PRU00176"/>
    </source>
</evidence>
<dbReference type="InterPro" id="IPR012677">
    <property type="entry name" value="Nucleotide-bd_a/b_plait_sf"/>
</dbReference>
<dbReference type="Gene3D" id="1.10.287.110">
    <property type="entry name" value="DnaJ domain"/>
    <property type="match status" value="1"/>
</dbReference>
<feature type="non-terminal residue" evidence="11">
    <location>
        <position position="1"/>
    </location>
</feature>
<dbReference type="OrthoDB" id="259708at2759"/>
<evidence type="ECO:0000256" key="4">
    <source>
        <dbReference type="ARBA" id="ARBA00022884"/>
    </source>
</evidence>
<dbReference type="SMART" id="SM00271">
    <property type="entry name" value="DnaJ"/>
    <property type="match status" value="1"/>
</dbReference>
<comment type="subcellular location">
    <subcellularLocation>
        <location evidence="2">Cytoplasm</location>
    </subcellularLocation>
    <subcellularLocation>
        <location evidence="1">Nucleus</location>
    </subcellularLocation>
</comment>
<evidence type="ECO:0000256" key="5">
    <source>
        <dbReference type="ARBA" id="ARBA00023186"/>
    </source>
</evidence>
<evidence type="ECO:0000259" key="10">
    <source>
        <dbReference type="PROSITE" id="PS50102"/>
    </source>
</evidence>
<dbReference type="InterPro" id="IPR036869">
    <property type="entry name" value="J_dom_sf"/>
</dbReference>
<dbReference type="SUPFAM" id="SSF46565">
    <property type="entry name" value="Chaperone J-domain"/>
    <property type="match status" value="1"/>
</dbReference>
<dbReference type="CDD" id="cd06257">
    <property type="entry name" value="DnaJ"/>
    <property type="match status" value="1"/>
</dbReference>
<dbReference type="PANTHER" id="PTHR44313:SF1">
    <property type="entry name" value="DNAJ HOMOLOG SUBFAMILY C MEMBER 17"/>
    <property type="match status" value="1"/>
</dbReference>
<feature type="coiled-coil region" evidence="8">
    <location>
        <begin position="77"/>
        <end position="136"/>
    </location>
</feature>
<dbReference type="GO" id="GO:0000390">
    <property type="term" value="P:spliceosomal complex disassembly"/>
    <property type="evidence" value="ECO:0007669"/>
    <property type="project" value="TreeGrafter"/>
</dbReference>
<sequence length="285" mass="32534">MDLKIEEMDLYEILEIEPSSSSAEIKKAYRKKALQCHPDKNPDDPEAAKKFHQLTKILEVLTDEAAKAAYDRVLKGKKEAVVRHQELDSKRRKLKEDLEARERLAAGGFRRQKSEAQQLREEIDRLRKEGSKQVDEEIQNVLRSLSEEKSRMQSQGNGAACRVKINWKADKKDETNGGYTQEMLHNFLSKYGDIQALIVSSKKKGSAMVEFKEQKAAEMAVDFELGLSANPLKLSWVNGPPKHDSSQAKSDLIKETDFESVTLMNMRRAEERKKLIEQMIADDLA</sequence>
<feature type="domain" description="J" evidence="9">
    <location>
        <begin position="9"/>
        <end position="74"/>
    </location>
</feature>